<organism evidence="1 2">
    <name type="scientific">Rhodoferax koreensis</name>
    <dbReference type="NCBI Taxonomy" id="1842727"/>
    <lineage>
        <taxon>Bacteria</taxon>
        <taxon>Pseudomonadati</taxon>
        <taxon>Pseudomonadota</taxon>
        <taxon>Betaproteobacteria</taxon>
        <taxon>Burkholderiales</taxon>
        <taxon>Comamonadaceae</taxon>
        <taxon>Rhodoferax</taxon>
    </lineage>
</organism>
<reference evidence="1 2" key="1">
    <citation type="submission" date="2017-01" db="EMBL/GenBank/DDBJ databases">
        <authorList>
            <person name="Mah S.A."/>
            <person name="Swanson W.J."/>
            <person name="Moy G.W."/>
            <person name="Vacquier V.D."/>
        </authorList>
    </citation>
    <scope>NUCLEOTIDE SEQUENCE [LARGE SCALE GENOMIC DNA]</scope>
    <source>
        <strain evidence="1 2">DCY110</strain>
    </source>
</reference>
<evidence type="ECO:0000313" key="1">
    <source>
        <dbReference type="EMBL" id="APW37140.1"/>
    </source>
</evidence>
<proteinExistence type="predicted"/>
<evidence type="ECO:0000313" key="2">
    <source>
        <dbReference type="Proteomes" id="UP000186609"/>
    </source>
</evidence>
<dbReference type="Proteomes" id="UP000186609">
    <property type="component" value="Chromosome"/>
</dbReference>
<protein>
    <submittedName>
        <fullName evidence="1">Uncharacterized protein</fullName>
    </submittedName>
</protein>
<dbReference type="KEGG" id="rhy:RD110_07970"/>
<dbReference type="AlphaFoldDB" id="A0A1P8JTP6"/>
<gene>
    <name evidence="1" type="ORF">RD110_07970</name>
</gene>
<dbReference type="RefSeq" id="WP_076198324.1">
    <property type="nucleotide sequence ID" value="NZ_CP019236.1"/>
</dbReference>
<keyword evidence="2" id="KW-1185">Reference proteome</keyword>
<dbReference type="STRING" id="1842727.RD110_07970"/>
<sequence>MKLQVYRLREKGRRLPGGEVERRGPEVGEFMYERNNMRGRTFKALLVRPGDMKNFHVIPLLDEAVILKVDSQGMLIAGREFVSNGVRKHQNNEYRQSWWCVLPQGATTPPAPLETPPQA</sequence>
<name>A0A1P8JTP6_9BURK</name>
<accession>A0A1P8JTP6</accession>
<dbReference type="EMBL" id="CP019236">
    <property type="protein sequence ID" value="APW37140.1"/>
    <property type="molecule type" value="Genomic_DNA"/>
</dbReference>